<dbReference type="RefSeq" id="XP_014666374.1">
    <property type="nucleotide sequence ID" value="XM_014810888.1"/>
</dbReference>
<proteinExistence type="predicted"/>
<gene>
    <name evidence="2" type="primary">LOC106808257</name>
</gene>
<evidence type="ECO:0000313" key="1">
    <source>
        <dbReference type="Proteomes" id="UP000695022"/>
    </source>
</evidence>
<accession>A0ABM1E2F3</accession>
<evidence type="ECO:0000313" key="2">
    <source>
        <dbReference type="RefSeq" id="XP_014666374.1"/>
    </source>
</evidence>
<dbReference type="GeneID" id="106808257"/>
<dbReference type="PANTHER" id="PTHR16219:SF1">
    <property type="entry name" value="HAUS AUGMIN-LIKE COMPLEX SUBUNIT 4"/>
    <property type="match status" value="1"/>
</dbReference>
<sequence>MPKDFNDSENKFLPSFVTDYDLERNPEFAHLLRELGKHMTDKCERKQQLQKLNESENRLKAAKAKYFQQLLIYHELQELLLDHQIVSDTSRQKEQVYKQLQTQLTHSEIADYIYNVSSHRADTKVETRPEKRSTDMLGITKDIIDKSCPEQVDISPVIAELEQRWQEKCKTLSQFHDCSDIPKGNEVAVLGKAIQLPGIVEEEIHQLKREEQALQQDRQKRTKHYWHYYEALVKSLCGLEQIILNHKLGCQARSDAISVERMSARCQALCLKIRLLELQLLVDTYMAENTKALGKIKLHLQTRRLEYEQEMTAVVRALTTYQSVGSGFDEIVEEYGRLQSELENKQWTLKELA</sequence>
<organism evidence="1 2">
    <name type="scientific">Priapulus caudatus</name>
    <name type="common">Priapulid worm</name>
    <dbReference type="NCBI Taxonomy" id="37621"/>
    <lineage>
        <taxon>Eukaryota</taxon>
        <taxon>Metazoa</taxon>
        <taxon>Ecdysozoa</taxon>
        <taxon>Scalidophora</taxon>
        <taxon>Priapulida</taxon>
        <taxon>Priapulimorpha</taxon>
        <taxon>Priapulimorphida</taxon>
        <taxon>Priapulidae</taxon>
        <taxon>Priapulus</taxon>
    </lineage>
</organism>
<dbReference type="PRINTS" id="PR02090">
    <property type="entry name" value="HAUSAUGMINL4"/>
</dbReference>
<dbReference type="InterPro" id="IPR026214">
    <property type="entry name" value="HAUS4_met"/>
</dbReference>
<dbReference type="InterPro" id="IPR029327">
    <property type="entry name" value="HAUS4"/>
</dbReference>
<name>A0ABM1E2F3_PRICU</name>
<dbReference type="Proteomes" id="UP000695022">
    <property type="component" value="Unplaced"/>
</dbReference>
<protein>
    <submittedName>
        <fullName evidence="2">HAUS augmin-like complex subunit 4</fullName>
    </submittedName>
</protein>
<keyword evidence="1" id="KW-1185">Reference proteome</keyword>
<reference evidence="2" key="1">
    <citation type="submission" date="2025-08" db="UniProtKB">
        <authorList>
            <consortium name="RefSeq"/>
        </authorList>
    </citation>
    <scope>IDENTIFICATION</scope>
</reference>
<dbReference type="Pfam" id="PF14735">
    <property type="entry name" value="HAUS4"/>
    <property type="match status" value="1"/>
</dbReference>
<dbReference type="PANTHER" id="PTHR16219">
    <property type="entry name" value="AUGMIN SUBUNIT 4 FAMILY MEMBER"/>
    <property type="match status" value="1"/>
</dbReference>